<reference evidence="1 2" key="1">
    <citation type="submission" date="2022-09" db="EMBL/GenBank/DDBJ databases">
        <authorList>
            <person name="Giprobiosintez L."/>
        </authorList>
    </citation>
    <scope>NUCLEOTIDE SEQUENCE [LARGE SCALE GENOMIC DNA]</scope>
    <source>
        <strain evidence="2">VKPM-B-12549 (GBS-15)</strain>
    </source>
</reference>
<organism evidence="1 2">
    <name type="scientific">Methylococcus capsulatus</name>
    <dbReference type="NCBI Taxonomy" id="414"/>
    <lineage>
        <taxon>Bacteria</taxon>
        <taxon>Pseudomonadati</taxon>
        <taxon>Pseudomonadota</taxon>
        <taxon>Gammaproteobacteria</taxon>
        <taxon>Methylococcales</taxon>
        <taxon>Methylococcaceae</taxon>
        <taxon>Methylococcus</taxon>
    </lineage>
</organism>
<name>A0ABZ2F4Z4_METCP</name>
<protein>
    <submittedName>
        <fullName evidence="1">Uncharacterized protein</fullName>
    </submittedName>
</protein>
<dbReference type="EMBL" id="CP104311">
    <property type="protein sequence ID" value="WWF02294.1"/>
    <property type="molecule type" value="Genomic_DNA"/>
</dbReference>
<evidence type="ECO:0000313" key="2">
    <source>
        <dbReference type="Proteomes" id="UP001359308"/>
    </source>
</evidence>
<keyword evidence="2" id="KW-1185">Reference proteome</keyword>
<gene>
    <name evidence="1" type="ORF">N4J17_01350</name>
</gene>
<proteinExistence type="predicted"/>
<sequence>MKNIPCRVRNLAGDGLCRVDYCPDCTCFHLKLGYASLHLHPEAFLRLCATLNAALARFQRQEKLAGGPAALRH</sequence>
<dbReference type="RefSeq" id="WP_198323728.1">
    <property type="nucleotide sequence ID" value="NZ_CP104311.1"/>
</dbReference>
<accession>A0ABZ2F4Z4</accession>
<dbReference type="Proteomes" id="UP001359308">
    <property type="component" value="Chromosome"/>
</dbReference>
<evidence type="ECO:0000313" key="1">
    <source>
        <dbReference type="EMBL" id="WWF02294.1"/>
    </source>
</evidence>